<accession>A0A9P6RKB8</accession>
<keyword evidence="9" id="KW-0648">Protein biosynthesis</keyword>
<reference evidence="9" key="1">
    <citation type="journal article" date="2020" name="Fungal Divers.">
        <title>Resolving the Mortierellaceae phylogeny through synthesis of multi-gene phylogenetics and phylogenomics.</title>
        <authorList>
            <person name="Vandepol N."/>
            <person name="Liber J."/>
            <person name="Desiro A."/>
            <person name="Na H."/>
            <person name="Kennedy M."/>
            <person name="Barry K."/>
            <person name="Grigoriev I.V."/>
            <person name="Miller A.N."/>
            <person name="O'Donnell K."/>
            <person name="Stajich J.E."/>
            <person name="Bonito G."/>
        </authorList>
    </citation>
    <scope>NUCLEOTIDE SEQUENCE</scope>
    <source>
        <strain evidence="9">NVP60</strain>
    </source>
</reference>
<dbReference type="GO" id="GO:0003743">
    <property type="term" value="F:translation initiation factor activity"/>
    <property type="evidence" value="ECO:0007669"/>
    <property type="project" value="UniProtKB-KW"/>
</dbReference>
<feature type="domain" description="Helicase C-terminal" evidence="7">
    <location>
        <begin position="562"/>
        <end position="710"/>
    </location>
</feature>
<evidence type="ECO:0000256" key="3">
    <source>
        <dbReference type="ARBA" id="ARBA00022806"/>
    </source>
</evidence>
<protein>
    <submittedName>
        <fullName evidence="9">Eukaryotic initiation factor 4A-III</fullName>
    </submittedName>
</protein>
<feature type="non-terminal residue" evidence="9">
    <location>
        <position position="710"/>
    </location>
</feature>
<keyword evidence="9" id="KW-0396">Initiation factor</keyword>
<evidence type="ECO:0000256" key="1">
    <source>
        <dbReference type="ARBA" id="ARBA00022741"/>
    </source>
</evidence>
<dbReference type="InterPro" id="IPR027417">
    <property type="entry name" value="P-loop_NTPase"/>
</dbReference>
<dbReference type="Gene3D" id="3.40.50.300">
    <property type="entry name" value="P-loop containing nucleotide triphosphate hydrolases"/>
    <property type="match status" value="2"/>
</dbReference>
<dbReference type="EMBL" id="JAAAIN010000037">
    <property type="protein sequence ID" value="KAG0322218.1"/>
    <property type="molecule type" value="Genomic_DNA"/>
</dbReference>
<dbReference type="PANTHER" id="PTHR47960">
    <property type="entry name" value="DEAD-BOX ATP-DEPENDENT RNA HELICASE 50"/>
    <property type="match status" value="1"/>
</dbReference>
<evidence type="ECO:0000259" key="7">
    <source>
        <dbReference type="PROSITE" id="PS51194"/>
    </source>
</evidence>
<dbReference type="Proteomes" id="UP000823405">
    <property type="component" value="Unassembled WGS sequence"/>
</dbReference>
<dbReference type="PROSITE" id="PS51194">
    <property type="entry name" value="HELICASE_CTER"/>
    <property type="match status" value="1"/>
</dbReference>
<feature type="compositionally biased region" description="Basic and acidic residues" evidence="6">
    <location>
        <begin position="152"/>
        <end position="164"/>
    </location>
</feature>
<feature type="compositionally biased region" description="Polar residues" evidence="6">
    <location>
        <begin position="260"/>
        <end position="284"/>
    </location>
</feature>
<keyword evidence="2" id="KW-0378">Hydrolase</keyword>
<evidence type="ECO:0000313" key="10">
    <source>
        <dbReference type="Proteomes" id="UP000823405"/>
    </source>
</evidence>
<sequence length="710" mass="78118">TTTTTQTGEGWDQAPTTQDKRREDSSAAAQDGGKEDAPAAAPASGWGEAPSATATGDGWSVGHSANTGAKWGESVPWETNDTSAPANISGWGDTPQDTPKKQESTFASNGDDDQKRKGVGRGKPLGGSDARLANSQQGYQRGSGARSFQDGQGDRRFQDADSSRRTQSPNSQSQSPKDARSSLDARNARLGIPQRGPRLQEDNKVEQRGVTSSEKSAGPFSRDFGKDAGTSGPSTRGSGDARLDSRTGGAARPGQRNERAPSNSYGQRDQSNEFFQRKSPTNKGNFDKAGPGRTSGKQKELRDNRQMPMFSNSLECQMTWEEMDLRPEVLTKIANAGLEKPSNIQKLVMKPFKEGKDVIAQTQSQKDRTNTLAIALLEKLSSKAHTHKYPQAVVICSDGINPQRVNDDFQDWFEGVSGLGSIYLTSEDLSSEESVLSDQEQAKQVIVTTLGPLMEVLRKELVDMKFVETVVISMRADELVNFAAFKQFWAMLPREAQVVLMTGRIQPQLQLIKTQNFRNNTAVRRADELTMQWSEHFFVDIPLQTVSAANGDGGDGEAAEEDLKDHKWEVLMQILGKNPEISHIVILTQSQSLTQALTAKLEQQNLPVLSVWSMADKTEVARQFNQPERCILVSESLLMDSLDLDHSSLVINYEMPKRASHYISSFGPFGRSGLRTLMINFCVKEDPSQLLALESMEAMYDIKVREMKLE</sequence>
<keyword evidence="1" id="KW-0547">Nucleotide-binding</keyword>
<dbReference type="AlphaFoldDB" id="A0A9P6RKB8"/>
<evidence type="ECO:0000256" key="2">
    <source>
        <dbReference type="ARBA" id="ARBA00022801"/>
    </source>
</evidence>
<evidence type="ECO:0000259" key="8">
    <source>
        <dbReference type="PROSITE" id="PS51195"/>
    </source>
</evidence>
<evidence type="ECO:0000256" key="5">
    <source>
        <dbReference type="PROSITE-ProRule" id="PRU00552"/>
    </source>
</evidence>
<evidence type="ECO:0000313" key="9">
    <source>
        <dbReference type="EMBL" id="KAG0322218.1"/>
    </source>
</evidence>
<dbReference type="PROSITE" id="PS51195">
    <property type="entry name" value="Q_MOTIF"/>
    <property type="match status" value="1"/>
</dbReference>
<feature type="region of interest" description="Disordered" evidence="6">
    <location>
        <begin position="1"/>
        <end position="308"/>
    </location>
</feature>
<evidence type="ECO:0000256" key="6">
    <source>
        <dbReference type="SAM" id="MobiDB-lite"/>
    </source>
</evidence>
<dbReference type="GO" id="GO:0016787">
    <property type="term" value="F:hydrolase activity"/>
    <property type="evidence" value="ECO:0007669"/>
    <property type="project" value="UniProtKB-KW"/>
</dbReference>
<dbReference type="GO" id="GO:0005524">
    <property type="term" value="F:ATP binding"/>
    <property type="evidence" value="ECO:0007669"/>
    <property type="project" value="UniProtKB-KW"/>
</dbReference>
<feature type="compositionally biased region" description="Polar residues" evidence="6">
    <location>
        <begin position="77"/>
        <end position="86"/>
    </location>
</feature>
<dbReference type="InterPro" id="IPR001650">
    <property type="entry name" value="Helicase_C-like"/>
</dbReference>
<organism evidence="9 10">
    <name type="scientific">Linnemannia gamsii</name>
    <dbReference type="NCBI Taxonomy" id="64522"/>
    <lineage>
        <taxon>Eukaryota</taxon>
        <taxon>Fungi</taxon>
        <taxon>Fungi incertae sedis</taxon>
        <taxon>Mucoromycota</taxon>
        <taxon>Mortierellomycotina</taxon>
        <taxon>Mortierellomycetes</taxon>
        <taxon>Mortierellales</taxon>
        <taxon>Mortierellaceae</taxon>
        <taxon>Linnemannia</taxon>
    </lineage>
</organism>
<dbReference type="Pfam" id="PF00271">
    <property type="entry name" value="Helicase_C"/>
    <property type="match status" value="1"/>
</dbReference>
<proteinExistence type="predicted"/>
<keyword evidence="4" id="KW-0067">ATP-binding</keyword>
<keyword evidence="10" id="KW-1185">Reference proteome</keyword>
<keyword evidence="3" id="KW-0347">Helicase</keyword>
<feature type="compositionally biased region" description="Basic and acidic residues" evidence="6">
    <location>
        <begin position="198"/>
        <end position="207"/>
    </location>
</feature>
<name>A0A9P6RKB8_9FUNG</name>
<dbReference type="InterPro" id="IPR014014">
    <property type="entry name" value="RNA_helicase_DEAD_Q_motif"/>
</dbReference>
<feature type="compositionally biased region" description="Basic and acidic residues" evidence="6">
    <location>
        <begin position="177"/>
        <end position="187"/>
    </location>
</feature>
<evidence type="ECO:0000256" key="4">
    <source>
        <dbReference type="ARBA" id="ARBA00022840"/>
    </source>
</evidence>
<gene>
    <name evidence="9" type="primary">EIF4A3</name>
    <name evidence="9" type="ORF">BGZ97_008183</name>
</gene>
<feature type="domain" description="DEAD-box RNA helicase Q" evidence="8">
    <location>
        <begin position="318"/>
        <end position="346"/>
    </location>
</feature>
<dbReference type="SUPFAM" id="SSF52540">
    <property type="entry name" value="P-loop containing nucleoside triphosphate hydrolases"/>
    <property type="match status" value="2"/>
</dbReference>
<dbReference type="OrthoDB" id="2419373at2759"/>
<dbReference type="GO" id="GO:0003724">
    <property type="term" value="F:RNA helicase activity"/>
    <property type="evidence" value="ECO:0007669"/>
    <property type="project" value="InterPro"/>
</dbReference>
<feature type="short sequence motif" description="Q motif" evidence="5">
    <location>
        <begin position="318"/>
        <end position="346"/>
    </location>
</feature>
<comment type="caution">
    <text evidence="9">The sequence shown here is derived from an EMBL/GenBank/DDBJ whole genome shotgun (WGS) entry which is preliminary data.</text>
</comment>
<feature type="compositionally biased region" description="Polar residues" evidence="6">
    <location>
        <begin position="165"/>
        <end position="176"/>
    </location>
</feature>